<dbReference type="PANTHER" id="PTHR28474">
    <property type="entry name" value="TRANSMEMBRANE PROTEIN 72"/>
    <property type="match status" value="1"/>
</dbReference>
<evidence type="ECO:0000256" key="1">
    <source>
        <dbReference type="SAM" id="Phobius"/>
    </source>
</evidence>
<dbReference type="EMBL" id="CACVKT020007641">
    <property type="protein sequence ID" value="CAC5409308.1"/>
    <property type="molecule type" value="Genomic_DNA"/>
</dbReference>
<dbReference type="AlphaFoldDB" id="A0A6J8DL24"/>
<sequence length="188" mass="21351">MACCGETFSNYGWEFFMWFCRFWGIITALSLWGTGVEAIYYGHVLGYYITLAGLAVTFFELVFAMNYIVAVCQGDEESCCKNIWNAIVMVDNWKKGILYILFSVPCFIQPSTVWLGIISGVMLIISAILYLIKTKGSTEENELDKITQNASYDRFDELQEDDIEDCILNPTEQSTGISLAEQQEILEL</sequence>
<name>A0A6J8DL24_MYTCO</name>
<dbReference type="Pfam" id="PF16054">
    <property type="entry name" value="TMEM72"/>
    <property type="match status" value="1"/>
</dbReference>
<organism evidence="2 3">
    <name type="scientific">Mytilus coruscus</name>
    <name type="common">Sea mussel</name>
    <dbReference type="NCBI Taxonomy" id="42192"/>
    <lineage>
        <taxon>Eukaryota</taxon>
        <taxon>Metazoa</taxon>
        <taxon>Spiralia</taxon>
        <taxon>Lophotrochozoa</taxon>
        <taxon>Mollusca</taxon>
        <taxon>Bivalvia</taxon>
        <taxon>Autobranchia</taxon>
        <taxon>Pteriomorphia</taxon>
        <taxon>Mytilida</taxon>
        <taxon>Mytiloidea</taxon>
        <taxon>Mytilidae</taxon>
        <taxon>Mytilinae</taxon>
        <taxon>Mytilus</taxon>
    </lineage>
</organism>
<keyword evidence="1" id="KW-0472">Membrane</keyword>
<dbReference type="Proteomes" id="UP000507470">
    <property type="component" value="Unassembled WGS sequence"/>
</dbReference>
<feature type="transmembrane region" description="Helical" evidence="1">
    <location>
        <begin position="113"/>
        <end position="132"/>
    </location>
</feature>
<gene>
    <name evidence="2" type="ORF">MCOR_42613</name>
</gene>
<keyword evidence="3" id="KW-1185">Reference proteome</keyword>
<evidence type="ECO:0000313" key="3">
    <source>
        <dbReference type="Proteomes" id="UP000507470"/>
    </source>
</evidence>
<reference evidence="2 3" key="1">
    <citation type="submission" date="2020-06" db="EMBL/GenBank/DDBJ databases">
        <authorList>
            <person name="Li R."/>
            <person name="Bekaert M."/>
        </authorList>
    </citation>
    <scope>NUCLEOTIDE SEQUENCE [LARGE SCALE GENOMIC DNA]</scope>
    <source>
        <strain evidence="3">wild</strain>
    </source>
</reference>
<proteinExistence type="predicted"/>
<dbReference type="OrthoDB" id="5946061at2759"/>
<keyword evidence="1" id="KW-1133">Transmembrane helix</keyword>
<feature type="transmembrane region" description="Helical" evidence="1">
    <location>
        <begin position="15"/>
        <end position="33"/>
    </location>
</feature>
<protein>
    <recommendedName>
        <fullName evidence="4">Transmembrane protein 72</fullName>
    </recommendedName>
</protein>
<evidence type="ECO:0008006" key="4">
    <source>
        <dbReference type="Google" id="ProtNLM"/>
    </source>
</evidence>
<accession>A0A6J8DL24</accession>
<keyword evidence="1" id="KW-0812">Transmembrane</keyword>
<dbReference type="PANTHER" id="PTHR28474:SF1">
    <property type="entry name" value="TRANSMEMBRANE PROTEIN 72"/>
    <property type="match status" value="1"/>
</dbReference>
<dbReference type="InterPro" id="IPR032055">
    <property type="entry name" value="TMEM72"/>
</dbReference>
<evidence type="ECO:0000313" key="2">
    <source>
        <dbReference type="EMBL" id="CAC5409308.1"/>
    </source>
</evidence>
<feature type="transmembrane region" description="Helical" evidence="1">
    <location>
        <begin position="45"/>
        <end position="68"/>
    </location>
</feature>